<dbReference type="InterPro" id="IPR000593">
    <property type="entry name" value="RasGAP_C"/>
</dbReference>
<dbReference type="SMART" id="SM00323">
    <property type="entry name" value="RasGAP"/>
    <property type="match status" value="1"/>
</dbReference>
<feature type="coiled-coil region" evidence="1">
    <location>
        <begin position="59"/>
        <end position="86"/>
    </location>
</feature>
<evidence type="ECO:0000256" key="1">
    <source>
        <dbReference type="SAM" id="Coils"/>
    </source>
</evidence>
<sequence length="805" mass="92224">MTDRRSGMVQSLGYPQNSTIVSRAVAAAAANNHHSSRNRGRGSKRYSVSVFYSMAAEQDIEVEDELAKAQRRLRELKTKISTQSKKNFMRERDVRFLDARIGLLIQNRMALDEQHEVASRLEEHEEDDDNHCPDEKRMEQYGNLFYLLQSEPRHIAILCRLVSLAEIDTLLQTVMFTLYGNQYESREEHLLLTMFQNVLAAQFETTTEFASLLRANTPVSRMMTTYTRRGPGQSYLKSVLSDKINNLLENKDLNLQINPLKVYEELVDKMQNEPGSLPEDFPKSVTAEVASANPTVQSIIQPRLKTLMEIAESFLTTIIESLDQIPYGIRWICKQIRSLTKRKYPDATEYAISSLIGGFFFLRFVNPAIVTPQAYMLVDRIPGPNSRITLTLLAKMIQNLANKPSYSKEAYMIPTNPFVEMNKQRTNKFLNDLCEVGDFYEQLEMDQYMALSKKDIMISITPNEIYNTLNLLQQHIDILAPKQMDHLRILLNEVGTVPAQVPRKENKAIELPLFSRWEMPIQDLTMSLMSENNITQNDILYMEAKSIFVQIVRSLPYLSRTPLKLNMVAETAATSKDAQLVHKGIKVKDMLRELEEVGVIDYRDNYQLLVEEITQELAHLGDLKVKVMEELQSLESVYKTIIDHNNYLKSQLESYKAYLQNVRMQSGSGGNAGNNKQVGIGVEITDGKVSNSKKKAANTQGPFRFTHQQLEKDGVIAETEVPENRRGQIYLTILSPIPGTFIISLYYKGRDKPVLEIDLKLDDLLEKQQDNVQMLDLEYIKLNVTKTLQLLTRTFMSRNRTGFFS</sequence>
<reference evidence="3" key="1">
    <citation type="journal article" date="2020" name="Microb. Genom.">
        <title>Genetic diversity of clinical and environmental Mucorales isolates obtained from an investigation of mucormycosis cases among solid organ transplant recipients.</title>
        <authorList>
            <person name="Nguyen M.H."/>
            <person name="Kaul D."/>
            <person name="Muto C."/>
            <person name="Cheng S.J."/>
            <person name="Richter R.A."/>
            <person name="Bruno V.M."/>
            <person name="Liu G."/>
            <person name="Beyhan S."/>
            <person name="Sundermann A.J."/>
            <person name="Mounaud S."/>
            <person name="Pasculle A.W."/>
            <person name="Nierman W.C."/>
            <person name="Driscoll E."/>
            <person name="Cumbie R."/>
            <person name="Clancy C.J."/>
            <person name="Dupont C.L."/>
        </authorList>
    </citation>
    <scope>NUCLEOTIDE SEQUENCE</scope>
    <source>
        <strain evidence="3">GL11</strain>
    </source>
</reference>
<dbReference type="Proteomes" id="UP000716291">
    <property type="component" value="Unassembled WGS sequence"/>
</dbReference>
<gene>
    <name evidence="3" type="ORF">G6F64_005916</name>
</gene>
<dbReference type="SUPFAM" id="SSF48350">
    <property type="entry name" value="GTPase activation domain, GAP"/>
    <property type="match status" value="1"/>
</dbReference>
<dbReference type="Pfam" id="PF00616">
    <property type="entry name" value="RasGAP"/>
    <property type="match status" value="1"/>
</dbReference>
<dbReference type="CDD" id="cd05132">
    <property type="entry name" value="RasGAP_GAPA"/>
    <property type="match status" value="1"/>
</dbReference>
<protein>
    <recommendedName>
        <fullName evidence="2">Ras-GAP domain-containing protein</fullName>
    </recommendedName>
</protein>
<evidence type="ECO:0000313" key="4">
    <source>
        <dbReference type="Proteomes" id="UP000716291"/>
    </source>
</evidence>
<dbReference type="EMBL" id="JAANQT010000755">
    <property type="protein sequence ID" value="KAG1308610.1"/>
    <property type="molecule type" value="Genomic_DNA"/>
</dbReference>
<feature type="domain" description="Ras-GAP" evidence="2">
    <location>
        <begin position="186"/>
        <end position="402"/>
    </location>
</feature>
<dbReference type="InterPro" id="IPR023152">
    <property type="entry name" value="RasGAP_CS"/>
</dbReference>
<dbReference type="PANTHER" id="PTHR14149:SF17">
    <property type="entry name" value="GTPASE-ACTIVATING PROTEIN"/>
    <property type="match status" value="1"/>
</dbReference>
<dbReference type="Gene3D" id="1.10.506.10">
    <property type="entry name" value="GTPase Activation - p120gap, domain 1"/>
    <property type="match status" value="1"/>
</dbReference>
<dbReference type="PROSITE" id="PS00509">
    <property type="entry name" value="RAS_GTPASE_ACTIV_1"/>
    <property type="match status" value="1"/>
</dbReference>
<dbReference type="PANTHER" id="PTHR14149">
    <property type="entry name" value="RAS GTPASE-ACTIVATING PROTEIN WITH IQ MOTIF"/>
    <property type="match status" value="1"/>
</dbReference>
<dbReference type="GO" id="GO:0005096">
    <property type="term" value="F:GTPase activator activity"/>
    <property type="evidence" value="ECO:0007669"/>
    <property type="project" value="TreeGrafter"/>
</dbReference>
<evidence type="ECO:0000259" key="2">
    <source>
        <dbReference type="PROSITE" id="PS50018"/>
    </source>
</evidence>
<name>A0A9P6X9P4_RHIOR</name>
<accession>A0A9P6X9P4</accession>
<dbReference type="SUPFAM" id="SSF143885">
    <property type="entry name" value="RGC domain-like"/>
    <property type="match status" value="1"/>
</dbReference>
<dbReference type="OrthoDB" id="775356at2759"/>
<dbReference type="PROSITE" id="PS50018">
    <property type="entry name" value="RAS_GTPASE_ACTIV_2"/>
    <property type="match status" value="1"/>
</dbReference>
<keyword evidence="4" id="KW-1185">Reference proteome</keyword>
<dbReference type="GO" id="GO:0005938">
    <property type="term" value="C:cell cortex"/>
    <property type="evidence" value="ECO:0007669"/>
    <property type="project" value="TreeGrafter"/>
</dbReference>
<evidence type="ECO:0000313" key="3">
    <source>
        <dbReference type="EMBL" id="KAG1308610.1"/>
    </source>
</evidence>
<dbReference type="Pfam" id="PF03836">
    <property type="entry name" value="RasGAP_C"/>
    <property type="match status" value="1"/>
</dbReference>
<dbReference type="InterPro" id="IPR008936">
    <property type="entry name" value="Rho_GTPase_activation_prot"/>
</dbReference>
<keyword evidence="1" id="KW-0175">Coiled coil</keyword>
<dbReference type="AlphaFoldDB" id="A0A9P6X9P4"/>
<organism evidence="3 4">
    <name type="scientific">Rhizopus oryzae</name>
    <name type="common">Mucormycosis agent</name>
    <name type="synonym">Rhizopus arrhizus var. delemar</name>
    <dbReference type="NCBI Taxonomy" id="64495"/>
    <lineage>
        <taxon>Eukaryota</taxon>
        <taxon>Fungi</taxon>
        <taxon>Fungi incertae sedis</taxon>
        <taxon>Mucoromycota</taxon>
        <taxon>Mucoromycotina</taxon>
        <taxon>Mucoromycetes</taxon>
        <taxon>Mucorales</taxon>
        <taxon>Mucorineae</taxon>
        <taxon>Rhizopodaceae</taxon>
        <taxon>Rhizopus</taxon>
    </lineage>
</organism>
<dbReference type="InterPro" id="IPR001936">
    <property type="entry name" value="RasGAP_dom"/>
</dbReference>
<dbReference type="GO" id="GO:0046580">
    <property type="term" value="P:negative regulation of Ras protein signal transduction"/>
    <property type="evidence" value="ECO:0007669"/>
    <property type="project" value="TreeGrafter"/>
</dbReference>
<comment type="caution">
    <text evidence="3">The sequence shown here is derived from an EMBL/GenBank/DDBJ whole genome shotgun (WGS) entry which is preliminary data.</text>
</comment>
<proteinExistence type="predicted"/>